<dbReference type="KEGG" id="dfo:Dform_00069"/>
<sequence length="65" mass="7702">MSTKRRFIPRRGEPWETDYPPVREVKALTPCPWFRVIKNVVEVKTCFGKINDAIEADIFKLRSKH</sequence>
<dbReference type="Proteomes" id="UP000185934">
    <property type="component" value="Chromosome"/>
</dbReference>
<evidence type="ECO:0000313" key="2">
    <source>
        <dbReference type="Proteomes" id="UP000185934"/>
    </source>
</evidence>
<dbReference type="STRING" id="1839801.Dform_00069"/>
<protein>
    <submittedName>
        <fullName evidence="1">Uncharacterized protein</fullName>
    </submittedName>
</protein>
<reference evidence="2" key="1">
    <citation type="submission" date="2016-11" db="EMBL/GenBank/DDBJ databases">
        <title>Dehalogenimonas formicexedens sp. nov., a chlorinated alkane respiring bacterium isolated from contaminated groundwater.</title>
        <authorList>
            <person name="Key T.A."/>
            <person name="Bowman K.S."/>
            <person name="Lee I."/>
            <person name="Chun J."/>
            <person name="Albuquerque L."/>
            <person name="da Costa M.S."/>
            <person name="Rainey F.A."/>
            <person name="Moe W.M."/>
        </authorList>
    </citation>
    <scope>NUCLEOTIDE SEQUENCE [LARGE SCALE GENOMIC DNA]</scope>
    <source>
        <strain evidence="2">NSZ-14</strain>
    </source>
</reference>
<organism evidence="1 2">
    <name type="scientific">Dehalogenimonas formicexedens</name>
    <dbReference type="NCBI Taxonomy" id="1839801"/>
    <lineage>
        <taxon>Bacteria</taxon>
        <taxon>Bacillati</taxon>
        <taxon>Chloroflexota</taxon>
        <taxon>Dehalococcoidia</taxon>
        <taxon>Dehalococcoidales</taxon>
        <taxon>Dehalococcoidaceae</taxon>
        <taxon>Dehalogenimonas</taxon>
    </lineage>
</organism>
<gene>
    <name evidence="1" type="ORF">Dform_00069</name>
</gene>
<accession>A0A1P8F4N1</accession>
<proteinExistence type="predicted"/>
<dbReference type="RefSeq" id="WP_145925482.1">
    <property type="nucleotide sequence ID" value="NZ_CP018258.1"/>
</dbReference>
<name>A0A1P8F4N1_9CHLR</name>
<dbReference type="AlphaFoldDB" id="A0A1P8F4N1"/>
<dbReference type="EMBL" id="CP018258">
    <property type="protein sequence ID" value="APV43434.1"/>
    <property type="molecule type" value="Genomic_DNA"/>
</dbReference>
<keyword evidence="2" id="KW-1185">Reference proteome</keyword>
<evidence type="ECO:0000313" key="1">
    <source>
        <dbReference type="EMBL" id="APV43434.1"/>
    </source>
</evidence>